<evidence type="ECO:0000256" key="3">
    <source>
        <dbReference type="ARBA" id="ARBA00022759"/>
    </source>
</evidence>
<dbReference type="PANTHER" id="PTHR33992:SF1">
    <property type="entry name" value="RIBONUCLEASE P PROTEIN COMPONENT"/>
    <property type="match status" value="1"/>
</dbReference>
<evidence type="ECO:0000256" key="7">
    <source>
        <dbReference type="NCBIfam" id="TIGR00188"/>
    </source>
</evidence>
<comment type="function">
    <text evidence="6">RNaseP catalyzes the removal of the 5'-leader sequence from pre-tRNA to produce the mature 5'-terminus. It can also cleave other RNA substrates such as 4.5S RNA. The protein component plays an auxiliary but essential role in vivo by binding to the 5'-leader sequence and broadening the substrate specificity of the ribozyme.</text>
</comment>
<dbReference type="SUPFAM" id="SSF54211">
    <property type="entry name" value="Ribosomal protein S5 domain 2-like"/>
    <property type="match status" value="1"/>
</dbReference>
<dbReference type="GO" id="GO:0042781">
    <property type="term" value="F:3'-tRNA processing endoribonuclease activity"/>
    <property type="evidence" value="ECO:0007669"/>
    <property type="project" value="TreeGrafter"/>
</dbReference>
<dbReference type="InterPro" id="IPR020568">
    <property type="entry name" value="Ribosomal_Su5_D2-typ_SF"/>
</dbReference>
<dbReference type="Pfam" id="PF00825">
    <property type="entry name" value="Ribonuclease_P"/>
    <property type="match status" value="1"/>
</dbReference>
<keyword evidence="9" id="KW-1185">Reference proteome</keyword>
<dbReference type="EMBL" id="CP026513">
    <property type="protein sequence ID" value="AZP36235.1"/>
    <property type="molecule type" value="Genomic_DNA"/>
</dbReference>
<keyword evidence="3 6" id="KW-0255">Endonuclease</keyword>
<evidence type="ECO:0000313" key="8">
    <source>
        <dbReference type="EMBL" id="AZP36235.1"/>
    </source>
</evidence>
<keyword evidence="1 6" id="KW-0819">tRNA processing</keyword>
<dbReference type="Gene3D" id="3.30.230.10">
    <property type="match status" value="1"/>
</dbReference>
<comment type="subunit">
    <text evidence="6">Consists of a catalytic RNA component (M1 or rnpB) and a protein subunit.</text>
</comment>
<keyword evidence="5 6" id="KW-0694">RNA-binding</keyword>
<dbReference type="AlphaFoldDB" id="A0A3S9J7C8"/>
<dbReference type="EC" id="3.1.26.5" evidence="6 7"/>
<evidence type="ECO:0000256" key="4">
    <source>
        <dbReference type="ARBA" id="ARBA00022801"/>
    </source>
</evidence>
<evidence type="ECO:0000256" key="5">
    <source>
        <dbReference type="ARBA" id="ARBA00022884"/>
    </source>
</evidence>
<dbReference type="GO" id="GO:0000049">
    <property type="term" value="F:tRNA binding"/>
    <property type="evidence" value="ECO:0007669"/>
    <property type="project" value="UniProtKB-UniRule"/>
</dbReference>
<sequence length="112" mass="13968">MYKFKKKQKIKFFKNFIKNFKKINFFYSSCIMLYIKNNNFNYSRLGIIISKKNIKFSHDRNKIKRYIRESFRLNQNYFFKKDCIIVVKKCIIKINNKNLFNNLNKLWKKIKI</sequence>
<gene>
    <name evidence="6 8" type="primary">rnpA</name>
    <name evidence="8" type="ORF">C3B56_00124</name>
</gene>
<dbReference type="InterPro" id="IPR000100">
    <property type="entry name" value="RNase_P"/>
</dbReference>
<dbReference type="InterPro" id="IPR014721">
    <property type="entry name" value="Ribsml_uS5_D2-typ_fold_subgr"/>
</dbReference>
<dbReference type="PANTHER" id="PTHR33992">
    <property type="entry name" value="RIBONUCLEASE P PROTEIN COMPONENT"/>
    <property type="match status" value="1"/>
</dbReference>
<organism evidence="8 9">
    <name type="scientific">Candidatus Annandia adelgestsuga</name>
    <dbReference type="NCBI Taxonomy" id="1302411"/>
    <lineage>
        <taxon>Bacteria</taxon>
        <taxon>Pseudomonadati</taxon>
        <taxon>Pseudomonadota</taxon>
        <taxon>Gammaproteobacteria</taxon>
        <taxon>Enterobacterales</taxon>
        <taxon>Enterobacteriaceae</taxon>
        <taxon>Candidatus Annandia</taxon>
    </lineage>
</organism>
<keyword evidence="4 6" id="KW-0378">Hydrolase</keyword>
<dbReference type="GO" id="GO:0001682">
    <property type="term" value="P:tRNA 5'-leader removal"/>
    <property type="evidence" value="ECO:0007669"/>
    <property type="project" value="UniProtKB-UniRule"/>
</dbReference>
<evidence type="ECO:0000256" key="1">
    <source>
        <dbReference type="ARBA" id="ARBA00022694"/>
    </source>
</evidence>
<dbReference type="NCBIfam" id="TIGR00188">
    <property type="entry name" value="rnpA"/>
    <property type="match status" value="1"/>
</dbReference>
<dbReference type="Proteomes" id="UP000274458">
    <property type="component" value="Chromosome"/>
</dbReference>
<proteinExistence type="inferred from homology"/>
<dbReference type="HAMAP" id="MF_00227">
    <property type="entry name" value="RNase_P"/>
    <property type="match status" value="1"/>
</dbReference>
<dbReference type="GO" id="GO:0030677">
    <property type="term" value="C:ribonuclease P complex"/>
    <property type="evidence" value="ECO:0007669"/>
    <property type="project" value="TreeGrafter"/>
</dbReference>
<accession>A0A3S9J7C8</accession>
<dbReference type="OrthoDB" id="9796422at2"/>
<protein>
    <recommendedName>
        <fullName evidence="6 7">Ribonuclease P protein component</fullName>
        <shortName evidence="6">RNase P protein</shortName>
        <shortName evidence="6">RNaseP protein</shortName>
        <ecNumber evidence="6 7">3.1.26.5</ecNumber>
    </recommendedName>
    <alternativeName>
        <fullName evidence="6">Protein C5</fullName>
    </alternativeName>
</protein>
<keyword evidence="2 6" id="KW-0540">Nuclease</keyword>
<comment type="catalytic activity">
    <reaction evidence="6">
        <text>Endonucleolytic cleavage of RNA, removing 5'-extranucleotides from tRNA precursor.</text>
        <dbReference type="EC" id="3.1.26.5"/>
    </reaction>
</comment>
<dbReference type="GO" id="GO:0004526">
    <property type="term" value="F:ribonuclease P activity"/>
    <property type="evidence" value="ECO:0007669"/>
    <property type="project" value="UniProtKB-UniRule"/>
</dbReference>
<reference evidence="8 9" key="1">
    <citation type="journal article" date="2018" name="Genome Biol. Evol.">
        <title>Partnering With a Pest: Genomes of Hemlock Woolly Adelgid Symbionts Reveal Atypical Nutritional Provisioning Patterns in Dual-Obligate Bacteria.</title>
        <authorList>
            <person name="Weglarz K.M."/>
            <person name="Havill N.P."/>
            <person name="Burke G.R."/>
            <person name="von Dohlen C.D."/>
        </authorList>
    </citation>
    <scope>NUCLEOTIDE SEQUENCE [LARGE SCALE GENOMIC DNA]</scope>
    <source>
        <strain evidence="8">ENA</strain>
    </source>
</reference>
<comment type="similarity">
    <text evidence="6">Belongs to the RnpA family.</text>
</comment>
<evidence type="ECO:0000256" key="2">
    <source>
        <dbReference type="ARBA" id="ARBA00022722"/>
    </source>
</evidence>
<dbReference type="KEGG" id="aade:C3B56_00124"/>
<evidence type="ECO:0000313" key="9">
    <source>
        <dbReference type="Proteomes" id="UP000274458"/>
    </source>
</evidence>
<name>A0A3S9J7C8_9ENTR</name>
<evidence type="ECO:0000256" key="6">
    <source>
        <dbReference type="HAMAP-Rule" id="MF_00227"/>
    </source>
</evidence>
<dbReference type="RefSeq" id="WP_126071501.1">
    <property type="nucleotide sequence ID" value="NZ_CP026513.1"/>
</dbReference>